<dbReference type="EMBL" id="MU275871">
    <property type="protein sequence ID" value="KAI0049586.1"/>
    <property type="molecule type" value="Genomic_DNA"/>
</dbReference>
<reference evidence="1" key="2">
    <citation type="journal article" date="2022" name="New Phytol.">
        <title>Evolutionary transition to the ectomycorrhizal habit in the genomes of a hyperdiverse lineage of mushroom-forming fungi.</title>
        <authorList>
            <person name="Looney B."/>
            <person name="Miyauchi S."/>
            <person name="Morin E."/>
            <person name="Drula E."/>
            <person name="Courty P.E."/>
            <person name="Kohler A."/>
            <person name="Kuo A."/>
            <person name="LaButti K."/>
            <person name="Pangilinan J."/>
            <person name="Lipzen A."/>
            <person name="Riley R."/>
            <person name="Andreopoulos W."/>
            <person name="He G."/>
            <person name="Johnson J."/>
            <person name="Nolan M."/>
            <person name="Tritt A."/>
            <person name="Barry K.W."/>
            <person name="Grigoriev I.V."/>
            <person name="Nagy L.G."/>
            <person name="Hibbett D."/>
            <person name="Henrissat B."/>
            <person name="Matheny P.B."/>
            <person name="Labbe J."/>
            <person name="Martin F.M."/>
        </authorList>
    </citation>
    <scope>NUCLEOTIDE SEQUENCE</scope>
    <source>
        <strain evidence="1">FP105234-sp</strain>
    </source>
</reference>
<evidence type="ECO:0000313" key="1">
    <source>
        <dbReference type="EMBL" id="KAI0049586.1"/>
    </source>
</evidence>
<sequence>MSPRAFVTLGMFIIDQFSFQDEHGQPTGRTLAPQAECLPYSGGGTYATIGARLWLPAQEIGMVVDKGSDFPEDMENTLIAYGEDMWLFRNQPGLGTTQALNSYKGDHRGFQYLTPRIRITPCDLKGTLLERPKTLHFICSPSRAAVIMSEVQEFGNWSPVAIYEPIPDRCIPAELPALLEVLPFINILSPNAEEALSLLSLSVPVSRRSVENACSRFLDLGVGPEGSGWVIIRSGALGAFVASRKRPGEWIDAFWVDGTHVVDVTGAGNGFLGGLAAGMVLTDGDVFKAAFYATVSASYIIEQQGLPELSRTATEELWNGDSPGQRLAKLTEMHVRKEETRGIRG</sequence>
<name>A0ACB8RZN0_9AGAM</name>
<evidence type="ECO:0000313" key="2">
    <source>
        <dbReference type="Proteomes" id="UP000814033"/>
    </source>
</evidence>
<reference evidence="1" key="1">
    <citation type="submission" date="2021-02" db="EMBL/GenBank/DDBJ databases">
        <authorList>
            <consortium name="DOE Joint Genome Institute"/>
            <person name="Ahrendt S."/>
            <person name="Looney B.P."/>
            <person name="Miyauchi S."/>
            <person name="Morin E."/>
            <person name="Drula E."/>
            <person name="Courty P.E."/>
            <person name="Chicoki N."/>
            <person name="Fauchery L."/>
            <person name="Kohler A."/>
            <person name="Kuo A."/>
            <person name="Labutti K."/>
            <person name="Pangilinan J."/>
            <person name="Lipzen A."/>
            <person name="Riley R."/>
            <person name="Andreopoulos W."/>
            <person name="He G."/>
            <person name="Johnson J."/>
            <person name="Barry K.W."/>
            <person name="Grigoriev I.V."/>
            <person name="Nagy L."/>
            <person name="Hibbett D."/>
            <person name="Henrissat B."/>
            <person name="Matheny P.B."/>
            <person name="Labbe J."/>
            <person name="Martin F."/>
        </authorList>
    </citation>
    <scope>NUCLEOTIDE SEQUENCE</scope>
    <source>
        <strain evidence="1">FP105234-sp</strain>
    </source>
</reference>
<accession>A0ACB8RZN0</accession>
<keyword evidence="2" id="KW-1185">Reference proteome</keyword>
<gene>
    <name evidence="1" type="ORF">FA95DRAFT_1488868</name>
</gene>
<organism evidence="1 2">
    <name type="scientific">Auriscalpium vulgare</name>
    <dbReference type="NCBI Taxonomy" id="40419"/>
    <lineage>
        <taxon>Eukaryota</taxon>
        <taxon>Fungi</taxon>
        <taxon>Dikarya</taxon>
        <taxon>Basidiomycota</taxon>
        <taxon>Agaricomycotina</taxon>
        <taxon>Agaricomycetes</taxon>
        <taxon>Russulales</taxon>
        <taxon>Auriscalpiaceae</taxon>
        <taxon>Auriscalpium</taxon>
    </lineage>
</organism>
<dbReference type="Proteomes" id="UP000814033">
    <property type="component" value="Unassembled WGS sequence"/>
</dbReference>
<proteinExistence type="predicted"/>
<protein>
    <submittedName>
        <fullName evidence="1">Ribokinase-like protein</fullName>
    </submittedName>
</protein>
<comment type="caution">
    <text evidence="1">The sequence shown here is derived from an EMBL/GenBank/DDBJ whole genome shotgun (WGS) entry which is preliminary data.</text>
</comment>